<protein>
    <submittedName>
        <fullName evidence="11">ABC transporter permease</fullName>
    </submittedName>
</protein>
<evidence type="ECO:0000313" key="11">
    <source>
        <dbReference type="EMBL" id="MDA0161141.1"/>
    </source>
</evidence>
<evidence type="ECO:0000256" key="4">
    <source>
        <dbReference type="ARBA" id="ARBA00022692"/>
    </source>
</evidence>
<keyword evidence="7 9" id="KW-0472">Membrane</keyword>
<dbReference type="InterPro" id="IPR005667">
    <property type="entry name" value="Sulph_transpt2"/>
</dbReference>
<dbReference type="Proteomes" id="UP001149140">
    <property type="component" value="Unassembled WGS sequence"/>
</dbReference>
<organism evidence="11 12">
    <name type="scientific">Solirubrobacter ginsenosidimutans</name>
    <dbReference type="NCBI Taxonomy" id="490573"/>
    <lineage>
        <taxon>Bacteria</taxon>
        <taxon>Bacillati</taxon>
        <taxon>Actinomycetota</taxon>
        <taxon>Thermoleophilia</taxon>
        <taxon>Solirubrobacterales</taxon>
        <taxon>Solirubrobacteraceae</taxon>
        <taxon>Solirubrobacter</taxon>
    </lineage>
</organism>
<dbReference type="CDD" id="cd06261">
    <property type="entry name" value="TM_PBP2"/>
    <property type="match status" value="1"/>
</dbReference>
<feature type="transmembrane region" description="Helical" evidence="9">
    <location>
        <begin position="83"/>
        <end position="105"/>
    </location>
</feature>
<comment type="subcellular location">
    <subcellularLocation>
        <location evidence="9">Cell membrane</location>
        <topology evidence="9">Multi-pass membrane protein</topology>
    </subcellularLocation>
    <subcellularLocation>
        <location evidence="1">Membrane</location>
        <topology evidence="1">Multi-pass membrane protein</topology>
    </subcellularLocation>
</comment>
<comment type="caution">
    <text evidence="11">The sequence shown here is derived from an EMBL/GenBank/DDBJ whole genome shotgun (WGS) entry which is preliminary data.</text>
</comment>
<sequence length="254" mass="26103">MNWFSALLGLALAVVLAFLVLPVVAIFADVGPRELLSSLDDPGATEALWLSLRTSLAAVALIVVVGTPAAWFLATRVFRGRELVITLIELPLVLPPAVAGIALLASVGPRGLLAPLGVSFTLSTAAVVVALTFVAAPFYLRQAQSAFAALDRSWLDASRTLGASEARTLARVAIPAALPGLSAGLALAWGRALGEFGATLMFAGSFAGVTQTVPLAIYERFSTDFTGALGLSAVLVCVSAGLLLAVKFAFRAAA</sequence>
<evidence type="ECO:0000259" key="10">
    <source>
        <dbReference type="PROSITE" id="PS50928"/>
    </source>
</evidence>
<dbReference type="InterPro" id="IPR000515">
    <property type="entry name" value="MetI-like"/>
</dbReference>
<dbReference type="GO" id="GO:0015419">
    <property type="term" value="F:ABC-type sulfate transporter activity"/>
    <property type="evidence" value="ECO:0007669"/>
    <property type="project" value="InterPro"/>
</dbReference>
<feature type="transmembrane region" description="Helical" evidence="9">
    <location>
        <begin position="196"/>
        <end position="217"/>
    </location>
</feature>
<dbReference type="PROSITE" id="PS50928">
    <property type="entry name" value="ABC_TM1"/>
    <property type="match status" value="1"/>
</dbReference>
<evidence type="ECO:0000256" key="5">
    <source>
        <dbReference type="ARBA" id="ARBA00022989"/>
    </source>
</evidence>
<dbReference type="AlphaFoldDB" id="A0A9X3MSP0"/>
<dbReference type="Pfam" id="PF00528">
    <property type="entry name" value="BPD_transp_1"/>
    <property type="match status" value="1"/>
</dbReference>
<evidence type="ECO:0000256" key="8">
    <source>
        <dbReference type="ARBA" id="ARBA00025323"/>
    </source>
</evidence>
<keyword evidence="12" id="KW-1185">Reference proteome</keyword>
<dbReference type="GO" id="GO:0005886">
    <property type="term" value="C:plasma membrane"/>
    <property type="evidence" value="ECO:0007669"/>
    <property type="project" value="UniProtKB-SubCell"/>
</dbReference>
<keyword evidence="5 9" id="KW-1133">Transmembrane helix</keyword>
<feature type="domain" description="ABC transmembrane type-1" evidence="10">
    <location>
        <begin position="48"/>
        <end position="244"/>
    </location>
</feature>
<proteinExistence type="inferred from homology"/>
<comment type="subunit">
    <text evidence="2">The complex is composed of two ATP-binding proteins (CysA), two transmembrane proteins (CysT and CysW) and a solute-binding protein (CysP).</text>
</comment>
<dbReference type="InterPro" id="IPR035906">
    <property type="entry name" value="MetI-like_sf"/>
</dbReference>
<name>A0A9X3MSP0_9ACTN</name>
<evidence type="ECO:0000313" key="12">
    <source>
        <dbReference type="Proteomes" id="UP001149140"/>
    </source>
</evidence>
<dbReference type="Gene3D" id="1.10.3720.10">
    <property type="entry name" value="MetI-like"/>
    <property type="match status" value="1"/>
</dbReference>
<feature type="transmembrane region" description="Helical" evidence="9">
    <location>
        <begin position="229"/>
        <end position="250"/>
    </location>
</feature>
<dbReference type="PANTHER" id="PTHR30406">
    <property type="entry name" value="SULFATE TRANSPORT SYSTEM PERMEASE PROTEIN"/>
    <property type="match status" value="1"/>
</dbReference>
<evidence type="ECO:0000256" key="1">
    <source>
        <dbReference type="ARBA" id="ARBA00004141"/>
    </source>
</evidence>
<dbReference type="PANTHER" id="PTHR30406:SF8">
    <property type="entry name" value="SULFATE TRANSPORT SYSTEM PERMEASE PROTEIN CYST"/>
    <property type="match status" value="1"/>
</dbReference>
<evidence type="ECO:0000256" key="3">
    <source>
        <dbReference type="ARBA" id="ARBA00022448"/>
    </source>
</evidence>
<keyword evidence="6" id="KW-0764">Sulfate transport</keyword>
<evidence type="ECO:0000256" key="9">
    <source>
        <dbReference type="RuleBase" id="RU363032"/>
    </source>
</evidence>
<comment type="similarity">
    <text evidence="9">Belongs to the binding-protein-dependent transport system permease family.</text>
</comment>
<keyword evidence="3 9" id="KW-0813">Transport</keyword>
<feature type="transmembrane region" description="Helical" evidence="9">
    <location>
        <begin position="52"/>
        <end position="74"/>
    </location>
</feature>
<comment type="function">
    <text evidence="8">Part of the ABC transporter complex CysAWTP (TC 3.A.1.6.1) involved in sulfate/thiosulfate import. Probably responsible for the translocation of the substrate across the membrane.</text>
</comment>
<dbReference type="SUPFAM" id="SSF161098">
    <property type="entry name" value="MetI-like"/>
    <property type="match status" value="1"/>
</dbReference>
<evidence type="ECO:0000256" key="2">
    <source>
        <dbReference type="ARBA" id="ARBA00011779"/>
    </source>
</evidence>
<gene>
    <name evidence="11" type="ORF">OM076_12760</name>
</gene>
<evidence type="ECO:0000256" key="6">
    <source>
        <dbReference type="ARBA" id="ARBA00023032"/>
    </source>
</evidence>
<reference evidence="11" key="1">
    <citation type="submission" date="2022-10" db="EMBL/GenBank/DDBJ databases">
        <title>The WGS of Solirubrobacter ginsenosidimutans DSM 21036.</title>
        <authorList>
            <person name="Jiang Z."/>
        </authorList>
    </citation>
    <scope>NUCLEOTIDE SEQUENCE</scope>
    <source>
        <strain evidence="11">DSM 21036</strain>
    </source>
</reference>
<evidence type="ECO:0000256" key="7">
    <source>
        <dbReference type="ARBA" id="ARBA00023136"/>
    </source>
</evidence>
<accession>A0A9X3MSP0</accession>
<dbReference type="RefSeq" id="WP_270040322.1">
    <property type="nucleotide sequence ID" value="NZ_JAPDOD010000009.1"/>
</dbReference>
<keyword evidence="4 9" id="KW-0812">Transmembrane</keyword>
<dbReference type="EMBL" id="JAPDOD010000009">
    <property type="protein sequence ID" value="MDA0161141.1"/>
    <property type="molecule type" value="Genomic_DNA"/>
</dbReference>
<feature type="transmembrane region" description="Helical" evidence="9">
    <location>
        <begin position="117"/>
        <end position="140"/>
    </location>
</feature>